<dbReference type="EMBL" id="AJSR01002630">
    <property type="protein sequence ID" value="EKM28203.1"/>
    <property type="molecule type" value="Genomic_DNA"/>
</dbReference>
<gene>
    <name evidence="1" type="ORF">VCHENC02_5877A</name>
</gene>
<protein>
    <submittedName>
        <fullName evidence="1">Outer membrane insertion C-terminal signal domain protein</fullName>
    </submittedName>
</protein>
<reference evidence="1 2" key="1">
    <citation type="submission" date="2012-10" db="EMBL/GenBank/DDBJ databases">
        <title>Genome sequence of Vibrio Cholerae HENC-02.</title>
        <authorList>
            <person name="Eppinger M."/>
            <person name="Hasan N.A."/>
            <person name="Sengamalay N."/>
            <person name="Hine E."/>
            <person name="Su Q."/>
            <person name="Daugherty S.C."/>
            <person name="Young S."/>
            <person name="Sadzewicz L."/>
            <person name="Tallon L."/>
            <person name="Cebula T.A."/>
            <person name="Ravel J."/>
            <person name="Colwell R.R."/>
        </authorList>
    </citation>
    <scope>NUCLEOTIDE SEQUENCE [LARGE SCALE GENOMIC DNA]</scope>
    <source>
        <strain evidence="1 2">HENC-02</strain>
    </source>
</reference>
<name>A0A454CP72_VIBHA</name>
<evidence type="ECO:0000313" key="2">
    <source>
        <dbReference type="Proteomes" id="UP000008367"/>
    </source>
</evidence>
<accession>A0A454CP72</accession>
<dbReference type="Proteomes" id="UP000008367">
    <property type="component" value="Unassembled WGS sequence"/>
</dbReference>
<proteinExistence type="predicted"/>
<feature type="non-terminal residue" evidence="1">
    <location>
        <position position="9"/>
    </location>
</feature>
<comment type="caution">
    <text evidence="1">The sequence shown here is derived from an EMBL/GenBank/DDBJ whole genome shotgun (WGS) entry which is preliminary data.</text>
</comment>
<organism evidence="1 2">
    <name type="scientific">Vibrio harveyi</name>
    <name type="common">Beneckea harveyi</name>
    <dbReference type="NCBI Taxonomy" id="669"/>
    <lineage>
        <taxon>Bacteria</taxon>
        <taxon>Pseudomonadati</taxon>
        <taxon>Pseudomonadota</taxon>
        <taxon>Gammaproteobacteria</taxon>
        <taxon>Vibrionales</taxon>
        <taxon>Vibrionaceae</taxon>
        <taxon>Vibrio</taxon>
    </lineage>
</organism>
<sequence length="9" mass="1076">MKWTLLAIT</sequence>
<evidence type="ECO:0000313" key="1">
    <source>
        <dbReference type="EMBL" id="EKM28203.1"/>
    </source>
</evidence>